<sequence length="295" mass="31146">MDLDRFKVYVSGDGLAEINGDPLVPAPGQSVHEAVLDQLHRYAEESGAAVDATVGDGPDAAHFVLRVLPDGSSHVLAYDSGETPEPEPRSASRPEPGPAFEPSADDVPPPTVTVTAVTAIATAVSRAHATATTTRTAVPEPVPDEDLLPTELAEQIGHINTLGAAGRLDEAFARATALRERLTGSLGAEHPHAVEARAMEAYLAHLRGDHRESVVLALAVARMRCGAGDERAPMDVARAAAAWQRLDDSQAAVTHGRELLHMWDMLGRRGPLPSGHAELAEEVHGYVTTLEGAHI</sequence>
<name>A0A5Q0L4G9_9ACTN</name>
<evidence type="ECO:0000256" key="1">
    <source>
        <dbReference type="SAM" id="MobiDB-lite"/>
    </source>
</evidence>
<dbReference type="KEGG" id="sfy:GFH48_00275"/>
<evidence type="ECO:0000313" key="3">
    <source>
        <dbReference type="Proteomes" id="UP000326179"/>
    </source>
</evidence>
<dbReference type="AlphaFoldDB" id="A0A5Q0L4G9"/>
<reference evidence="2 3" key="1">
    <citation type="submission" date="2019-10" db="EMBL/GenBank/DDBJ databases">
        <title>A novel species.</title>
        <authorList>
            <person name="Gao J."/>
        </authorList>
    </citation>
    <scope>NUCLEOTIDE SEQUENCE [LARGE SCALE GENOMIC DNA]</scope>
    <source>
        <strain evidence="2 3">QMT-28</strain>
    </source>
</reference>
<evidence type="ECO:0000313" key="2">
    <source>
        <dbReference type="EMBL" id="QFZ71915.1"/>
    </source>
</evidence>
<dbReference type="EMBL" id="CP045643">
    <property type="protein sequence ID" value="QFZ71915.1"/>
    <property type="molecule type" value="Genomic_DNA"/>
</dbReference>
<accession>A0A5Q0L4G9</accession>
<organism evidence="2 3">
    <name type="scientific">Streptomyces fagopyri</name>
    <dbReference type="NCBI Taxonomy" id="2662397"/>
    <lineage>
        <taxon>Bacteria</taxon>
        <taxon>Bacillati</taxon>
        <taxon>Actinomycetota</taxon>
        <taxon>Actinomycetes</taxon>
        <taxon>Kitasatosporales</taxon>
        <taxon>Streptomycetaceae</taxon>
        <taxon>Streptomyces</taxon>
    </lineage>
</organism>
<keyword evidence="3" id="KW-1185">Reference proteome</keyword>
<gene>
    <name evidence="2" type="ORF">GFH48_00275</name>
</gene>
<dbReference type="Proteomes" id="UP000326179">
    <property type="component" value="Chromosome"/>
</dbReference>
<protein>
    <submittedName>
        <fullName evidence="2">Uncharacterized protein</fullName>
    </submittedName>
</protein>
<proteinExistence type="predicted"/>
<feature type="region of interest" description="Disordered" evidence="1">
    <location>
        <begin position="75"/>
        <end position="111"/>
    </location>
</feature>
<dbReference type="RefSeq" id="WP_153286282.1">
    <property type="nucleotide sequence ID" value="NZ_CP045643.1"/>
</dbReference>